<dbReference type="Gene3D" id="2.30.38.10">
    <property type="entry name" value="Luciferase, Domain 3"/>
    <property type="match status" value="5"/>
</dbReference>
<evidence type="ECO:0000256" key="3">
    <source>
        <dbReference type="ARBA" id="ARBA00022553"/>
    </source>
</evidence>
<keyword evidence="3" id="KW-0597">Phosphoprotein</keyword>
<dbReference type="InterPro" id="IPR001031">
    <property type="entry name" value="Thioesterase"/>
</dbReference>
<dbReference type="CDD" id="cd19544">
    <property type="entry name" value="E-C_NRPS"/>
    <property type="match status" value="3"/>
</dbReference>
<dbReference type="PROSITE" id="PS00455">
    <property type="entry name" value="AMP_BINDING"/>
    <property type="match status" value="5"/>
</dbReference>
<dbReference type="SMART" id="SM00824">
    <property type="entry name" value="PKS_TE"/>
    <property type="match status" value="1"/>
</dbReference>
<dbReference type="InterPro" id="IPR020806">
    <property type="entry name" value="PKS_PP-bd"/>
</dbReference>
<dbReference type="InterPro" id="IPR000873">
    <property type="entry name" value="AMP-dep_synth/lig_dom"/>
</dbReference>
<comment type="caution">
    <text evidence="6">The sequence shown here is derived from an EMBL/GenBank/DDBJ whole genome shotgun (WGS) entry which is preliminary data.</text>
</comment>
<dbReference type="CDD" id="cd17646">
    <property type="entry name" value="A_NRPS_AB3403-like"/>
    <property type="match status" value="1"/>
</dbReference>
<protein>
    <submittedName>
        <fullName evidence="6">Amino acid adenylation domain-containing protein</fullName>
    </submittedName>
</protein>
<proteinExistence type="predicted"/>
<dbReference type="SUPFAM" id="SSF52777">
    <property type="entry name" value="CoA-dependent acyltransferases"/>
    <property type="match status" value="10"/>
</dbReference>
<dbReference type="InterPro" id="IPR020845">
    <property type="entry name" value="AMP-binding_CS"/>
</dbReference>
<evidence type="ECO:0000256" key="4">
    <source>
        <dbReference type="SAM" id="MobiDB-lite"/>
    </source>
</evidence>
<dbReference type="PANTHER" id="PTHR45527:SF1">
    <property type="entry name" value="FATTY ACID SYNTHASE"/>
    <property type="match status" value="1"/>
</dbReference>
<dbReference type="SUPFAM" id="SSF53474">
    <property type="entry name" value="alpha/beta-Hydrolases"/>
    <property type="match status" value="1"/>
</dbReference>
<dbReference type="PROSITE" id="PS50075">
    <property type="entry name" value="CARRIER"/>
    <property type="match status" value="5"/>
</dbReference>
<dbReference type="NCBIfam" id="TIGR01733">
    <property type="entry name" value="AA-adenyl-dom"/>
    <property type="match status" value="5"/>
</dbReference>
<keyword evidence="7" id="KW-1185">Reference proteome</keyword>
<feature type="domain" description="Carrier" evidence="5">
    <location>
        <begin position="5367"/>
        <end position="5441"/>
    </location>
</feature>
<evidence type="ECO:0000256" key="1">
    <source>
        <dbReference type="ARBA" id="ARBA00001957"/>
    </source>
</evidence>
<dbReference type="CDD" id="cd05930">
    <property type="entry name" value="A_NRPS"/>
    <property type="match status" value="1"/>
</dbReference>
<dbReference type="Gene3D" id="3.30.300.30">
    <property type="match status" value="5"/>
</dbReference>
<dbReference type="Proteomes" id="UP001597063">
    <property type="component" value="Unassembled WGS sequence"/>
</dbReference>
<dbReference type="RefSeq" id="WP_131756776.1">
    <property type="nucleotide sequence ID" value="NZ_CAACUY010000021.1"/>
</dbReference>
<name>A0ABW2XX32_9ACTN</name>
<dbReference type="Pfam" id="PF00668">
    <property type="entry name" value="Condensation"/>
    <property type="match status" value="5"/>
</dbReference>
<sequence length="5702" mass="604363">MIPLSFAQRRLWFLARFEETGAVYNVPFVLRLRGELDRKALAAGLRDVLERHEVLRTVYPMADGEPYQHVLDMDELDWDLRIEEVQDPDAATSALVADAVSYAFDLSAEVPVRARLLVLGPDEHVLVLVLHHIASDGWSMGPLARDVSRAYVARCEGRAPGWTALPVQYADYALWQRELLGDEDDPESMLSRQVGYWREALAGIPEELALPADRPRPASPGHQGHIAALEIPADLHARLMAVAQAEGATLFMVLQASLAMLLSRLGAGTDIPIGSAIAGRTDEALDDLVGCFVNTLVLRTDLSGDPSFTELLGRVRETSLNAYQHQDVPFERLVEELDPHRSLARHPLFQVMLNVQNNARAALDLPASGTGKLAVEAIAHASGELSTAKFDLDLTVEERFDPQGAPGGLRGALMGAADLFDVATVERIAARLVRVLEQVGREPGTRLSDVRVLSADERDHVLSAGTGAALPLPRASAAELFEERARRSPEAPAVVSGDTRFSYRDLDERSNRLARYLAAQGVGAGSVVGVVMERGVDLVVALLAVWKAGGAYLPVDPDLPSGRAAFMLADAGAIGVLTTEDLAGELPGVVTWTVDAPAVAASVNALSNSPLRLGASGGDAAYVMYTSGSTGEPKGVVVSHEGVLNRLLWMGSRFAVAEDERVLHKTPFGFDVSVWELFWPLLEGAVLVMARPGGHRDPAYIASVITERRVTTVHFVPSLLEMFLREPAAGQCASLRRVVSSGEALPPGVVERFAEVFGGDVELHNLYGPAEAPTGAAASGIEARGSSGERAPGQVPIGTPITNTRAFVLDEGLTLVPPGVVGELYLSGVQLARGYLGRTSLTAQRFVASPFGSGERMYRTGDRVRWNAAGELEFVGRVDDQVKIRGFRVEPGEVEAVLDGHPAVAQAKVIAREDTPGDQRLVAYIVPVDGATDQDGEELASAVRQRCADRLPEYMVPSAVVVLDALPLTTNGKLDRSALPAPEYRTRLGRGPADAHEELLCQVFAEVLGLDQVGVDDDFFALGGHSLLAVSLVERLRVRGVSISVRALFQTPTVAGLAAVAGPEPVVVPPNLIPEDAEQITPEMLPLVELTEAEVERVVAAVEGGASNIADVYPLAPLQEGIFFHHLMEAGEGNDTYVLPLVLEFDGRERLDAFVDALQQVVNRHDVFRTGVVWEGLREPVQVVWREAELPVREVVLDPGTEDPVAELVSAGGLVMDLRRAPLMDVHIARFPTSDRWLALIRHHHLIQDHTAMDVLVDEVRALMAGRGDELAEPPSYREFVAQARGGISIAEHERFFAEMLAEVSEPTLPFGVAEIRGDGSDVVRAAQLLDQELAGRLREVARRLGVSPATVMHVAYARMLAVVSGRDDVVFGTVLFGRMQAGAGADRAAGLFINTLPARVQVGGAGILQAITATRKLLAGLLEHEHAPLAVAQRASSVPADTPLFASIFNYRYNQVASASDAGASSETVPEGMTGGGMKRIFSRERSNYPLAVAVGDRGDGFDLVVDAVAPVDAELVCGLLHTTIAHLVDALDTLLDTDGDTLLSQVEVLPASERERALRAGDGAALPVPGASMVELFQRRVRRSPDAVAVVAQDGRLSYRDLDERTNRLARYLVRRGVGAESVVGVVMERSADLVVALLAVWKAGGAYVPIDAGLPPGRMAFMLADAGAVCALTSTDLAVDLRSRVSEDLDGAISWLVVDDPAMAGEVACLPDEPLDVDVPGGGLAYVMYTSGSTGQPKGVAVSHRDVAALASDDFWGLADDSRVLFHAPHAFDASVYEMWAPLATGASVVVAPAQEMDAATLRTLVAGAGLTHVHVTAGLCRVLAQEDPACFTGVEEVLTGGDVVPAETVARVLDACPGVRVRHLYGPTEVTLCATQFETSAPVDGVLPIGRAVANAHVLVLDEDLRLVPSGVAGELYVAGAGVARGYMGRTALTAERFVADPFRPGERMYRTGDRVRWNPAGDLEFVGRADDQVKIRGFRVEPGEVEAVLADHPAVAQAAVVVRDESPGDRRLVGYIVPIADDGDQGALADLVRAATAERLPEYMVPSAVMVLDALPLTANGKLDRRALPTPEYRTKQGRGPADAHEELLCEVFAEVLGLDRVGVDDDFFALGGHSLLAVSLVERLRVRGVSVSVRALFQTPTVAGLAAVAGPEPVVVPPNLIPEGAERITPEMLPLVELTEAEVGRVVAAVEGGASNVADVYPLAPLQEGIFFHHLMEAGEGNDTYVLPLVLEFDGRERLDAFVDALQQVVNRHDVFRTGVVWEGLHEPVQVVWRAAELPVREIVLDPGTEDPVAALVSAGGLVMDLRRAPLTDMHIAQRPDSDQWLALIRQHHLVQDHTAKDVLLDEIRAFLTGRGGELPEPPPYRDFVAQARGGISAAEHERFFAEMLAEVSEPTLPFGVSDVRGDGSGAIRAERALEQESSERLREVARRLGVSPATVMHVAYARTLAAISGRDDVVFGTVLFGRMQAGAGADRAAGLFINTLPARVQVGGTGVLQAITATRRLLAGLLEHEHAPLAVAQRASSVPADTPLFTSIFNYTYARTAAATPAPASRAGGGGGGAIRPVFSQDRHNYPLAVAVRDRGTGFDLLVDAVAPVDADMVCDLLHTTVANLLDTLAALLDGGIEGDASLSGIQVMPQSERQRVLAAGTGPIVPEIDASVVELFEEWVRRSPDAVAVVSADESVSYRELDGRVNRLAQFLVAQGVGAESVVALCLPRGVDLVVALLAVWKAGGAYLPVDPALPASRVAFMLADAGAVLVLGTQEVAEELPAGRVRIVALDDPAVAALVDGLPEDRPGVEVAAGALAYVIYTSGSTGRAKGVGVTHAGAVNLVRAQVERFGVEPGARVLQFASIGFDAATSEWLMALCAGAGLVVAPATELVPGAGLAEVVGRYGVSHVTLPPAVLSVLDVNDLGSVRTLVSAGEAMGPGLVERWAAGRRLINAYGPTETTVCATMSLPLVPGEQAPIGAPIANTRVYVLDGELGIVPPGVTGELYVSGVQLARGYVGRAGLTAERFVADPFQPGERMYRTGDRVRWNASGELEFVGRADDQVKIRGFRIEPGEVEAVLSGHPAVAQAAVIVREDTPGDQRLIAYIVPADSAAEDLAGLARKVCADRLPEYMVPSAVVVLDALPLTTNGKLDRRALPAPEYRTRQGRGPADAREELLCQVFAEVLGLDQVGVDDDFFALGGHSLLAVSLVERLRVRGVSVSVRALFQTPTVAGLAAVAGPKPVVVPPNLIPEGAERITPEMLPLVELTEAEVERVVAAVEGGASNVADVYPLAPLQEGIFFHHLLETQGGDDVYVQPTVAEFEGREALDGFVGALQQVVDRYDVFRTGVVWEGLREPVQVVWRSARMPVHELILEPGTEDPVADLVAAGGLRMDLGRAPLLDVHIARRPGTDTWLALIRQHHLVQDHTAKDVLLDEVRAFMAGRGADLPEPSSYREFVAQARGGVPVAEHERFFADMLAEVSEPTLPFGVADVRGDGSGAVRTVRHLDERLASRLREVARRLGVSPATLMHVAYARMLAAISGRDDVVFGTVLFGRMQAGAGADRAAGLFINTLPVRIRVGGAGVLEAVTATREVLAGLLEHEHAPLAVAQRASSVPADRPLFASLFNYTYAYRADGIASGGEPRRRGGIRRVFSQTRNNYPLTVGIEDLRDGFGLVVDAVAPMDADAVAGLLQTAIDSMVGALDVLLDGGTANDLPLSAVAVLPEDEERRILAAGTGDAAAKPDAPVVALFEEQVLRSPDAVAVVSQDESVTYREVDERANRLARYLIAQGVGAESVVGLCLPRGAEMIVALLAVWKAGGAYLPIDPALPAGRVAFMLADAGAVLVLGTQEVVEDLPAGRVRVVALDDPVVSVLVNGLPDGPLGVGIPGGALAYVMYTSGSTGRPKGVGVTQEGLATYVTSVPPVVGFGADGGSGRYGLLQAPFTDLGNTVVFSSLVSGGELHVLPTEMVTDASAVAEYLDRNGIDFVKAVPSHWAALSAGATGPAGRDGRAGTLPARSLVLGGEAAAAGWLEDLLAAAGDAGCAVFNHYGPTETTIGVATTRLARGGLAGGAAPIGGAVAGTRLYVLDDALGVVPSGVAGELYVSGAQLARGYLGRAALTAERFVADPFAAGERMYRTGDRVRWNAAGELEFVGRVDDQVKVRGFRIEPGEVEAVLAGHPAVARAAVIAREDTPGDRRLIGYVVPADGTAGQDGEELASAVRRMCAERLPEYMVPSAVVVLDALPLTGNGKLDRRALPAPEYRMKESRGPAGAREELLCQVFAEVLGLDRVGVEDDFFALGGHSLLATRLVSRIRTVLGAEVEIRTVFQTPTVAGLAAGLASGTDDGVVRPALTARERPERVPLSFAQRRLWFLAQLEGPSATYNSPVVLRLTGDLDRDALAAGLRDVLERHEVLRTIYPAVDGEPYQRVLDMDELDWSLRILDVHDSGATATATAPAEPAGAPIPAAVAGQVEAAVSSAFDLSAEVPVRAWLLRAGPDEHVLVLVVHHIAGDGWSMRPLARDVSEAYRARTEGRVPKWAALPVQYADYALWQRELLGDENDPDSVSSRQIGYWRQALAGIPEELALPADRPRPAAPGYRGHRAGLEIPAGVHAELTRLARAEGVTLFMVLQASLAVLLSRLGAGRDIPIGSAVAGRADEALDDLVGFFVNTLVLRTDLSADPAFTEVLARVRETSLDAYQHQDVPFERLVEELDPHRSLARHPLFQVMFTLQNNARAVLDLGTVTAGRLPGETGGKDETDETGDRTPGGPATAKFDLDVVVSEAFDRDGAPAGIRGSLVGTADLFERGTVEDLADRWIRVLGLVAAEPATRVSQVEVLSEQERRWILADVNGTSVEPAGESVVELLAAHAARTPGAPALISDDACVSYGELERRTNRLAHYLTSRGAGPEVPVAVAMDRGVDLIVALLAVVKAGSAYLPIDPAVPAERIAYMLADSGTRLVVSRRDVPGNVAGAVEDGHVVWLDDPDVAERVASSPETGPGAAMPGDGLAYVIYTSGSTGRPKGVAVTHAGAVNLATAQLERLAAGPGARVLQFASPGFDAATWEWLMALCAGAGLVVAPAAELLPGAGLAEVVRRHGVTHATLPPAVLSVLGVEDLAPVRTLVSAGEAIGPDQVRRWAPDRDLVNAYGPTETTVCATMTAPLAPEERPHIGAPVANAQVYVLDERLGAVPRGVAGELYVAGAGVARGYVNHAALTAERFVAHPFRPGERMYRTGDRARWNARGELEFLGRADDQVKIRGFRIEPGEVEAVLAGHPAVAQAAVIVREDVPGERRLTAYLVPADGAADRDREDLARSAGRRCADRLPEYMVPSAVVVLDALPLSVNGKVDRRALPAPAAAAPRAASRGRVTALEDVLCAAFAEVLGLDAVGVDDDFFASGGHSLLAAKLAARLAERGVAVSVRDLLMGRTVGGLMARMDLASVHDALDVLLPIRTSGDGTPIFCVHPGSGMSWCYMPMARHVPDGFRIYGLQARGLDGTTGLSGSVREMAADYAAQIRSVQETGPYHLLGWSFGGVPAHEIAVQLQAAGEEVAALVIMDTYPPAPGGRPDSAAGGRRDEPVRDGAAGDEEGVLEHLMERMRREAGHILGAISDDEYRTLARVFRTNMTIRGAHEFGRFDGNALLLVADEGRDEGEAMAGRWAPYISGEISEVRLPCKHSDMIRPDMLARAWAAMEAWLGTTRR</sequence>
<dbReference type="PANTHER" id="PTHR45527">
    <property type="entry name" value="NONRIBOSOMAL PEPTIDE SYNTHETASE"/>
    <property type="match status" value="1"/>
</dbReference>
<dbReference type="CDD" id="cd19540">
    <property type="entry name" value="LCL_NRPS-like"/>
    <property type="match status" value="2"/>
</dbReference>
<dbReference type="Pfam" id="PF00975">
    <property type="entry name" value="Thioesterase"/>
    <property type="match status" value="1"/>
</dbReference>
<dbReference type="EMBL" id="JBHTGP010000024">
    <property type="protein sequence ID" value="MFD0690813.1"/>
    <property type="molecule type" value="Genomic_DNA"/>
</dbReference>
<dbReference type="InterPro" id="IPR009081">
    <property type="entry name" value="PP-bd_ACP"/>
</dbReference>
<evidence type="ECO:0000256" key="2">
    <source>
        <dbReference type="ARBA" id="ARBA00022450"/>
    </source>
</evidence>
<comment type="cofactor">
    <cofactor evidence="1">
        <name>pantetheine 4'-phosphate</name>
        <dbReference type="ChEBI" id="CHEBI:47942"/>
    </cofactor>
</comment>
<dbReference type="SMART" id="SM00823">
    <property type="entry name" value="PKS_PP"/>
    <property type="match status" value="5"/>
</dbReference>
<feature type="domain" description="Carrier" evidence="5">
    <location>
        <begin position="3165"/>
        <end position="3239"/>
    </location>
</feature>
<dbReference type="Gene3D" id="1.10.1200.10">
    <property type="entry name" value="ACP-like"/>
    <property type="match status" value="3"/>
</dbReference>
<dbReference type="NCBIfam" id="NF003417">
    <property type="entry name" value="PRK04813.1"/>
    <property type="match status" value="5"/>
</dbReference>
<reference evidence="7" key="1">
    <citation type="journal article" date="2019" name="Int. J. Syst. Evol. Microbiol.">
        <title>The Global Catalogue of Microorganisms (GCM) 10K type strain sequencing project: providing services to taxonomists for standard genome sequencing and annotation.</title>
        <authorList>
            <consortium name="The Broad Institute Genomics Platform"/>
            <consortium name="The Broad Institute Genome Sequencing Center for Infectious Disease"/>
            <person name="Wu L."/>
            <person name="Ma J."/>
        </authorList>
    </citation>
    <scope>NUCLEOTIDE SEQUENCE [LARGE SCALE GENOMIC DNA]</scope>
    <source>
        <strain evidence="7">JCM 9371</strain>
    </source>
</reference>
<dbReference type="Gene3D" id="3.30.559.30">
    <property type="entry name" value="Nonribosomal peptide synthetase, condensation domain"/>
    <property type="match status" value="5"/>
</dbReference>
<evidence type="ECO:0000259" key="5">
    <source>
        <dbReference type="PROSITE" id="PS50075"/>
    </source>
</evidence>
<dbReference type="InterPro" id="IPR036736">
    <property type="entry name" value="ACP-like_sf"/>
</dbReference>
<dbReference type="InterPro" id="IPR045851">
    <property type="entry name" value="AMP-bd_C_sf"/>
</dbReference>
<feature type="domain" description="Carrier" evidence="5">
    <location>
        <begin position="2085"/>
        <end position="2159"/>
    </location>
</feature>
<evidence type="ECO:0000313" key="6">
    <source>
        <dbReference type="EMBL" id="MFD0690813.1"/>
    </source>
</evidence>
<feature type="domain" description="Carrier" evidence="5">
    <location>
        <begin position="991"/>
        <end position="1065"/>
    </location>
</feature>
<organism evidence="6 7">
    <name type="scientific">Actinomadura fibrosa</name>
    <dbReference type="NCBI Taxonomy" id="111802"/>
    <lineage>
        <taxon>Bacteria</taxon>
        <taxon>Bacillati</taxon>
        <taxon>Actinomycetota</taxon>
        <taxon>Actinomycetes</taxon>
        <taxon>Streptosporangiales</taxon>
        <taxon>Thermomonosporaceae</taxon>
        <taxon>Actinomadura</taxon>
    </lineage>
</organism>
<dbReference type="Pfam" id="PF00501">
    <property type="entry name" value="AMP-binding"/>
    <property type="match status" value="5"/>
</dbReference>
<dbReference type="InterPro" id="IPR010071">
    <property type="entry name" value="AA_adenyl_dom"/>
</dbReference>
<dbReference type="Pfam" id="PF00550">
    <property type="entry name" value="PP-binding"/>
    <property type="match status" value="5"/>
</dbReference>
<dbReference type="Gene3D" id="3.30.559.10">
    <property type="entry name" value="Chloramphenicol acetyltransferase-like domain"/>
    <property type="match status" value="5"/>
</dbReference>
<gene>
    <name evidence="6" type="ORF">ACFQZM_40425</name>
</gene>
<dbReference type="Gene3D" id="3.40.50.980">
    <property type="match status" value="10"/>
</dbReference>
<dbReference type="Pfam" id="PF13193">
    <property type="entry name" value="AMP-binding_C"/>
    <property type="match status" value="5"/>
</dbReference>
<dbReference type="InterPro" id="IPR001242">
    <property type="entry name" value="Condensation_dom"/>
</dbReference>
<dbReference type="PROSITE" id="PS00012">
    <property type="entry name" value="PHOSPHOPANTETHEINE"/>
    <property type="match status" value="2"/>
</dbReference>
<dbReference type="SUPFAM" id="SSF47336">
    <property type="entry name" value="ACP-like"/>
    <property type="match status" value="5"/>
</dbReference>
<dbReference type="InterPro" id="IPR025110">
    <property type="entry name" value="AMP-bd_C"/>
</dbReference>
<dbReference type="CDD" id="cd12117">
    <property type="entry name" value="A_NRPS_Srf_like"/>
    <property type="match status" value="1"/>
</dbReference>
<dbReference type="InterPro" id="IPR020802">
    <property type="entry name" value="TesA-like"/>
</dbReference>
<dbReference type="SUPFAM" id="SSF56801">
    <property type="entry name" value="Acetyl-CoA synthetase-like"/>
    <property type="match status" value="5"/>
</dbReference>
<dbReference type="InterPro" id="IPR006162">
    <property type="entry name" value="Ppantetheine_attach_site"/>
</dbReference>
<dbReference type="CDD" id="cd17652">
    <property type="entry name" value="A_NRPS_CmdD_like"/>
    <property type="match status" value="1"/>
</dbReference>
<dbReference type="InterPro" id="IPR029058">
    <property type="entry name" value="AB_hydrolase_fold"/>
</dbReference>
<dbReference type="Gene3D" id="3.40.50.1820">
    <property type="entry name" value="alpha/beta hydrolase"/>
    <property type="match status" value="2"/>
</dbReference>
<feature type="domain" description="Carrier" evidence="5">
    <location>
        <begin position="4268"/>
        <end position="4343"/>
    </location>
</feature>
<evidence type="ECO:0000313" key="7">
    <source>
        <dbReference type="Proteomes" id="UP001597063"/>
    </source>
</evidence>
<feature type="region of interest" description="Disordered" evidence="4">
    <location>
        <begin position="5563"/>
        <end position="5585"/>
    </location>
</feature>
<feature type="region of interest" description="Disordered" evidence="4">
    <location>
        <begin position="4747"/>
        <end position="4772"/>
    </location>
</feature>
<dbReference type="InterPro" id="IPR023213">
    <property type="entry name" value="CAT-like_dom_sf"/>
</dbReference>
<keyword evidence="2" id="KW-0596">Phosphopantetheine</keyword>
<accession>A0ABW2XX32</accession>